<keyword evidence="1" id="KW-0805">Transcription regulation</keyword>
<name>A0ABZ1AFY7_AROEV</name>
<keyword evidence="2" id="KW-0238">DNA-binding</keyword>
<evidence type="ECO:0000256" key="1">
    <source>
        <dbReference type="ARBA" id="ARBA00023015"/>
    </source>
</evidence>
<dbReference type="InterPro" id="IPR036388">
    <property type="entry name" value="WH-like_DNA-bd_sf"/>
</dbReference>
<dbReference type="Proteomes" id="UP001626593">
    <property type="component" value="Chromosome"/>
</dbReference>
<organism evidence="5 6">
    <name type="scientific">Aromatoleum evansii</name>
    <name type="common">Azoarcus evansii</name>
    <dbReference type="NCBI Taxonomy" id="59406"/>
    <lineage>
        <taxon>Bacteria</taxon>
        <taxon>Pseudomonadati</taxon>
        <taxon>Pseudomonadota</taxon>
        <taxon>Betaproteobacteria</taxon>
        <taxon>Rhodocyclales</taxon>
        <taxon>Rhodocyclaceae</taxon>
        <taxon>Aromatoleum</taxon>
    </lineage>
</organism>
<reference evidence="5 6" key="1">
    <citation type="submission" date="2023-12" db="EMBL/GenBank/DDBJ databases">
        <title>A. evansii MAY27, complete genome.</title>
        <authorList>
            <person name="Wang Y."/>
        </authorList>
    </citation>
    <scope>NUCLEOTIDE SEQUENCE [LARGE SCALE GENOMIC DNA]</scope>
    <source>
        <strain evidence="5 6">MAY27</strain>
    </source>
</reference>
<dbReference type="PROSITE" id="PS50995">
    <property type="entry name" value="HTH_MARR_2"/>
    <property type="match status" value="1"/>
</dbReference>
<dbReference type="RefSeq" id="WP_407277808.1">
    <property type="nucleotide sequence ID" value="NZ_CP141259.1"/>
</dbReference>
<gene>
    <name evidence="5" type="ORF">U5817_14515</name>
</gene>
<evidence type="ECO:0000256" key="2">
    <source>
        <dbReference type="ARBA" id="ARBA00023125"/>
    </source>
</evidence>
<dbReference type="EMBL" id="CP141259">
    <property type="protein sequence ID" value="WRL44420.1"/>
    <property type="molecule type" value="Genomic_DNA"/>
</dbReference>
<keyword evidence="3" id="KW-0804">Transcription</keyword>
<dbReference type="SMART" id="SM00347">
    <property type="entry name" value="HTH_MARR"/>
    <property type="match status" value="1"/>
</dbReference>
<dbReference type="SUPFAM" id="SSF46785">
    <property type="entry name" value="Winged helix' DNA-binding domain"/>
    <property type="match status" value="1"/>
</dbReference>
<proteinExistence type="predicted"/>
<dbReference type="Pfam" id="PF01047">
    <property type="entry name" value="MarR"/>
    <property type="match status" value="1"/>
</dbReference>
<dbReference type="PRINTS" id="PR00598">
    <property type="entry name" value="HTHMARR"/>
</dbReference>
<dbReference type="PANTHER" id="PTHR42756:SF1">
    <property type="entry name" value="TRANSCRIPTIONAL REPRESSOR OF EMRAB OPERON"/>
    <property type="match status" value="1"/>
</dbReference>
<feature type="domain" description="HTH marR-type" evidence="4">
    <location>
        <begin position="1"/>
        <end position="140"/>
    </location>
</feature>
<evidence type="ECO:0000256" key="3">
    <source>
        <dbReference type="ARBA" id="ARBA00023163"/>
    </source>
</evidence>
<dbReference type="InterPro" id="IPR036390">
    <property type="entry name" value="WH_DNA-bd_sf"/>
</dbReference>
<keyword evidence="6" id="KW-1185">Reference proteome</keyword>
<evidence type="ECO:0000313" key="6">
    <source>
        <dbReference type="Proteomes" id="UP001626593"/>
    </source>
</evidence>
<dbReference type="InterPro" id="IPR000835">
    <property type="entry name" value="HTH_MarR-typ"/>
</dbReference>
<dbReference type="PANTHER" id="PTHR42756">
    <property type="entry name" value="TRANSCRIPTIONAL REGULATOR, MARR"/>
    <property type="match status" value="1"/>
</dbReference>
<evidence type="ECO:0000259" key="4">
    <source>
        <dbReference type="PROSITE" id="PS50995"/>
    </source>
</evidence>
<evidence type="ECO:0000313" key="5">
    <source>
        <dbReference type="EMBL" id="WRL44420.1"/>
    </source>
</evidence>
<dbReference type="Gene3D" id="1.10.10.10">
    <property type="entry name" value="Winged helix-like DNA-binding domain superfamily/Winged helix DNA-binding domain"/>
    <property type="match status" value="1"/>
</dbReference>
<accession>A0ABZ1AFY7</accession>
<sequence>MMNDTNAPYLTYKLDLIKTISIKAGNTYYKKAFGLGVRELRVLRLVHDHPGITAKDLGNMLVLDKTLLSKNIAFLEDRGLITRSPNVNDNRQQHLALTEIGMQVWREGEEIGRGLEREMFADLSSEDWEHLHILLDRVLVSLDKWQESHRK</sequence>
<protein>
    <submittedName>
        <fullName evidence="5">MarR family transcriptional regulator</fullName>
    </submittedName>
</protein>